<evidence type="ECO:0000256" key="4">
    <source>
        <dbReference type="ARBA" id="ARBA00022454"/>
    </source>
</evidence>
<dbReference type="STRING" id="283909.R7TNJ0"/>
<dbReference type="AlphaFoldDB" id="R7TNJ0"/>
<comment type="similarity">
    <text evidence="3">Belongs to the Integrator subunit 8 family.</text>
</comment>
<evidence type="ECO:0000313" key="8">
    <source>
        <dbReference type="EnsemblMetazoa" id="CapteP120429"/>
    </source>
</evidence>
<protein>
    <recommendedName>
        <fullName evidence="6">INTS8 TPR repeats domain-containing protein</fullName>
    </recommendedName>
</protein>
<organism evidence="7">
    <name type="scientific">Capitella teleta</name>
    <name type="common">Polychaete worm</name>
    <dbReference type="NCBI Taxonomy" id="283909"/>
    <lineage>
        <taxon>Eukaryota</taxon>
        <taxon>Metazoa</taxon>
        <taxon>Spiralia</taxon>
        <taxon>Lophotrochozoa</taxon>
        <taxon>Annelida</taxon>
        <taxon>Polychaeta</taxon>
        <taxon>Sedentaria</taxon>
        <taxon>Scolecida</taxon>
        <taxon>Capitellidae</taxon>
        <taxon>Capitella</taxon>
    </lineage>
</organism>
<dbReference type="EnsemblMetazoa" id="CapteT120429">
    <property type="protein sequence ID" value="CapteP120429"/>
    <property type="gene ID" value="CapteG120429"/>
</dbReference>
<evidence type="ECO:0000313" key="9">
    <source>
        <dbReference type="Proteomes" id="UP000014760"/>
    </source>
</evidence>
<evidence type="ECO:0000256" key="3">
    <source>
        <dbReference type="ARBA" id="ARBA00007147"/>
    </source>
</evidence>
<reference evidence="9" key="1">
    <citation type="submission" date="2012-12" db="EMBL/GenBank/DDBJ databases">
        <authorList>
            <person name="Hellsten U."/>
            <person name="Grimwood J."/>
            <person name="Chapman J.A."/>
            <person name="Shapiro H."/>
            <person name="Aerts A."/>
            <person name="Otillar R.P."/>
            <person name="Terry A.Y."/>
            <person name="Boore J.L."/>
            <person name="Simakov O."/>
            <person name="Marletaz F."/>
            <person name="Cho S.-J."/>
            <person name="Edsinger-Gonzales E."/>
            <person name="Havlak P."/>
            <person name="Kuo D.-H."/>
            <person name="Larsson T."/>
            <person name="Lv J."/>
            <person name="Arendt D."/>
            <person name="Savage R."/>
            <person name="Osoegawa K."/>
            <person name="de Jong P."/>
            <person name="Lindberg D.R."/>
            <person name="Seaver E.C."/>
            <person name="Weisblat D.A."/>
            <person name="Putnam N.H."/>
            <person name="Grigoriev I.V."/>
            <person name="Rokhsar D.S."/>
        </authorList>
    </citation>
    <scope>NUCLEOTIDE SEQUENCE</scope>
    <source>
        <strain evidence="9">I ESC-2004</strain>
    </source>
</reference>
<reference evidence="8" key="3">
    <citation type="submission" date="2015-06" db="UniProtKB">
        <authorList>
            <consortium name="EnsemblMetazoa"/>
        </authorList>
    </citation>
    <scope>IDENTIFICATION</scope>
</reference>
<evidence type="ECO:0000256" key="2">
    <source>
        <dbReference type="ARBA" id="ARBA00004286"/>
    </source>
</evidence>
<keyword evidence="4" id="KW-0158">Chromosome</keyword>
<evidence type="ECO:0000256" key="1">
    <source>
        <dbReference type="ARBA" id="ARBA00004123"/>
    </source>
</evidence>
<reference evidence="7 9" key="2">
    <citation type="journal article" date="2013" name="Nature">
        <title>Insights into bilaterian evolution from three spiralian genomes.</title>
        <authorList>
            <person name="Simakov O."/>
            <person name="Marletaz F."/>
            <person name="Cho S.J."/>
            <person name="Edsinger-Gonzales E."/>
            <person name="Havlak P."/>
            <person name="Hellsten U."/>
            <person name="Kuo D.H."/>
            <person name="Larsson T."/>
            <person name="Lv J."/>
            <person name="Arendt D."/>
            <person name="Savage R."/>
            <person name="Osoegawa K."/>
            <person name="de Jong P."/>
            <person name="Grimwood J."/>
            <person name="Chapman J.A."/>
            <person name="Shapiro H."/>
            <person name="Aerts A."/>
            <person name="Otillar R.P."/>
            <person name="Terry A.Y."/>
            <person name="Boore J.L."/>
            <person name="Grigoriev I.V."/>
            <person name="Lindberg D.R."/>
            <person name="Seaver E.C."/>
            <person name="Weisblat D.A."/>
            <person name="Putnam N.H."/>
            <person name="Rokhsar D.S."/>
        </authorList>
    </citation>
    <scope>NUCLEOTIDE SEQUENCE</scope>
    <source>
        <strain evidence="7 9">I ESC-2004</strain>
    </source>
</reference>
<sequence length="180" mass="20671">SLNQITTHALSTNPNNPSWLHTNADICFHEARYTSALKYYLLYGHVMTDAFSEPIAKNVYNDGVYQRLIKCCSQIKCHTQVVAVLCQCLEEVDYAHAFKALQETNSNDSMDSMYSFIWDISIMEFLIYHHAKQGETEKKNEVIQLMGQMELNCSNPSEIQQEAARIRKAAFFQTLIALYL</sequence>
<gene>
    <name evidence="7" type="ORF">CAPTEDRAFT_120429</name>
</gene>
<name>R7TNJ0_CAPTE</name>
<evidence type="ECO:0000313" key="7">
    <source>
        <dbReference type="EMBL" id="ELT95112.1"/>
    </source>
</evidence>
<feature type="domain" description="INTS8 TPR repeats" evidence="6">
    <location>
        <begin position="2"/>
        <end position="179"/>
    </location>
</feature>
<dbReference type="InterPro" id="IPR057980">
    <property type="entry name" value="TPR_INTS8"/>
</dbReference>
<keyword evidence="5" id="KW-0539">Nucleus</keyword>
<dbReference type="EMBL" id="KB309217">
    <property type="protein sequence ID" value="ELT95112.1"/>
    <property type="molecule type" value="Genomic_DNA"/>
</dbReference>
<dbReference type="OrthoDB" id="64340at2759"/>
<dbReference type="OMA" id="TNYFQYI"/>
<dbReference type="EMBL" id="AMQN01002441">
    <property type="status" value="NOT_ANNOTATED_CDS"/>
    <property type="molecule type" value="Genomic_DNA"/>
</dbReference>
<proteinExistence type="inferred from homology"/>
<comment type="subcellular location">
    <subcellularLocation>
        <location evidence="2">Chromosome</location>
    </subcellularLocation>
    <subcellularLocation>
        <location evidence="1">Nucleus</location>
    </subcellularLocation>
</comment>
<dbReference type="GO" id="GO:0032039">
    <property type="term" value="C:integrator complex"/>
    <property type="evidence" value="ECO:0007669"/>
    <property type="project" value="TreeGrafter"/>
</dbReference>
<dbReference type="Proteomes" id="UP000014760">
    <property type="component" value="Unassembled WGS sequence"/>
</dbReference>
<dbReference type="Pfam" id="PF25756">
    <property type="entry name" value="TPR_INTS8"/>
    <property type="match status" value="1"/>
</dbReference>
<dbReference type="PANTHER" id="PTHR13350:SF1">
    <property type="entry name" value="INTEGRATOR COMPLEX SUBUNIT 8"/>
    <property type="match status" value="1"/>
</dbReference>
<evidence type="ECO:0000256" key="5">
    <source>
        <dbReference type="ARBA" id="ARBA00023242"/>
    </source>
</evidence>
<keyword evidence="9" id="KW-1185">Reference proteome</keyword>
<dbReference type="HOGENOM" id="CLU_1431352_0_0_1"/>
<dbReference type="InterPro" id="IPR038751">
    <property type="entry name" value="INTS8"/>
</dbReference>
<evidence type="ECO:0000259" key="6">
    <source>
        <dbReference type="Pfam" id="PF25756"/>
    </source>
</evidence>
<dbReference type="PANTHER" id="PTHR13350">
    <property type="entry name" value="INTEGRATOR COMPLEX SUBUNIT 8"/>
    <property type="match status" value="1"/>
</dbReference>
<dbReference type="GO" id="GO:0005694">
    <property type="term" value="C:chromosome"/>
    <property type="evidence" value="ECO:0007669"/>
    <property type="project" value="UniProtKB-SubCell"/>
</dbReference>
<accession>R7TNJ0</accession>
<feature type="non-terminal residue" evidence="7">
    <location>
        <position position="1"/>
    </location>
</feature>
<dbReference type="GO" id="GO:0034472">
    <property type="term" value="P:snRNA 3'-end processing"/>
    <property type="evidence" value="ECO:0007669"/>
    <property type="project" value="InterPro"/>
</dbReference>